<dbReference type="InterPro" id="IPR038177">
    <property type="entry name" value="IAT_beta_sf"/>
</dbReference>
<dbReference type="Gene3D" id="2.40.160.160">
    <property type="entry name" value="Inverse autotransporter, beta-domain"/>
    <property type="match status" value="1"/>
</dbReference>
<organism evidence="1 2">
    <name type="scientific">Rubinisphaera brasiliensis (strain ATCC 49424 / DSM 5305 / JCM 21570 / IAM 15109 / NBRC 103401 / IFAM 1448)</name>
    <name type="common">Planctomyces brasiliensis</name>
    <dbReference type="NCBI Taxonomy" id="756272"/>
    <lineage>
        <taxon>Bacteria</taxon>
        <taxon>Pseudomonadati</taxon>
        <taxon>Planctomycetota</taxon>
        <taxon>Planctomycetia</taxon>
        <taxon>Planctomycetales</taxon>
        <taxon>Planctomycetaceae</taxon>
        <taxon>Rubinisphaera</taxon>
    </lineage>
</organism>
<accession>F0SMH9</accession>
<dbReference type="eggNOG" id="COG0209">
    <property type="taxonomic scope" value="Bacteria"/>
</dbReference>
<sequence>MNTARNLLACFRRGRCSRTQNKANATGCQLLRPPRRNVTGSARGRVFRYPAFLPVLAAMSDMNLSLRPFVRRPRLLTVALFTLLIVSVAIPERAAFGQPVYYNGGEVQSSPDQSASYSIGAPGPDYFSLNQPETPSVGDGGMGWLARLNYQAGKTVGTEESLLNFHAMPYVFSENTMLLGDLSIYRLNSGRMGGFAGAGVRHYFPGINRTLGFISSYGIDGAYKESFDNITLGIESRGQYLDWLTNIYLPIGDREREVGLDFASGSQEFIGNNIEFDQVRTTGYNLSGFDMMFGTPLPSEFAQKFDMRAYAGFYGFNHPDIDDIWGWSMKLEANTLKYLDLNLNLTHDDTFDTRVSFNATWTLDPRREYGAPRTVWDRMMLPPSRLYTVPKAEVKTVEQDILAINPETGAPYIVVHVDSVTGVDAPGAGTVETPFDSIDNALNGGNAVAIDDYDIVFVRSGSSYDSEPTIIVPEGKRFLGEGDRVEHYITYNEFGSQIMPRARGTYDDGIFDARPLYTNLGVPGGPGVTFDTLTNLGGTVQSNAITEFSGFVIGNPDGTDITSGDSTTDINPNNPGTPGNGAAGNGIEYVTLGTDATVTRFVDLNGAQGDGLVFDTVTGTYQLDSVIVNQSATNEIRVDGGAPDITFNSATRGDNGATVDTTIINRDNGSANAPDGIGGAGDNHDLLVRGTTGGSVFLNDAVINDVGGDGILFTGSASDASIPVSTYIEDSRAQGIFVAPGTSGTITLSATRTDGNPSGQPMTIVSPNNNAIQIGLPTEPFNALFVTPADVRVLQAVSIQELDRDYSGLMVADTSGDTIFFSEADLNIGYTTGTGTASGIEFFQNSTGNLTFNGSVGINNSGGSGIRVSNNTINTAGSDQARLRFLGADQVVQIFNSNVNEATPGSEGAAVVIGNDSPAGFPSNSVTGSPYENLVQFTSQLLINNGNGIGVFSSGNTGNINFGNQVNINSNLNEVSLVYLEDNVGDITFASLVIDAGTNIDTQFASPNDPTALELANFHAAVDLRNNSGALRFNDIDIEGDTTGFFGVNNSLITISGGSIDVNDATALEILTTDTAVAAGADLTDVSIIIDEGLNSDDAPDHGVHLANVKGNATFTNGDISDAGLNVFTNDHAGMYFDNSAVRDREDAGGFDFFSTDPLTVSVNAVDFTNNSKGIRAIDIDELDVADSLFQTSDGEAIDAENVVQAEITTSTFNNNQNFGFNEQATVRTRYTRTLNTEDQADGNPQFYDFVVGLRSPDFLDFNDDNIPNIFQETLASYSILMVNDAEDNQIGILDAGTTGAEFGYIVNNNQFDRNVSLSPFQSFVYYIDNENSRINMNVAMNDMTADGNNTFGAPVLRGAIGFEHNSDRNVLDDDIVFTAIDNRMRLSEQLSTAYNFVTSGEGTATIIVDDTPDDVLTELGDPLNDLPLVFNPATFAQTDYNPDISVAGTAFRFDLGTDANIDITNTEIYIEEDTDGLLDADTAVVVDQRGFLFENVEGDNTNINISNNTLLFEDFNATGAGIIPKIDPFTGVINEVENDLLVTEFNVVTGGATLQSSSLNNVLYFDGTTSAFLTNPDFLFDATSINNIDGQLNFNGVFVP</sequence>
<reference evidence="2" key="1">
    <citation type="submission" date="2011-02" db="EMBL/GenBank/DDBJ databases">
        <title>The complete genome of Planctomyces brasiliensis DSM 5305.</title>
        <authorList>
            <person name="Lucas S."/>
            <person name="Copeland A."/>
            <person name="Lapidus A."/>
            <person name="Bruce D."/>
            <person name="Goodwin L."/>
            <person name="Pitluck S."/>
            <person name="Kyrpides N."/>
            <person name="Mavromatis K."/>
            <person name="Pagani I."/>
            <person name="Ivanova N."/>
            <person name="Ovchinnikova G."/>
            <person name="Lu M."/>
            <person name="Detter J.C."/>
            <person name="Han C."/>
            <person name="Land M."/>
            <person name="Hauser L."/>
            <person name="Markowitz V."/>
            <person name="Cheng J.-F."/>
            <person name="Hugenholtz P."/>
            <person name="Woyke T."/>
            <person name="Wu D."/>
            <person name="Tindall B."/>
            <person name="Pomrenke H.G."/>
            <person name="Brambilla E."/>
            <person name="Klenk H.-P."/>
            <person name="Eisen J.A."/>
        </authorList>
    </citation>
    <scope>NUCLEOTIDE SEQUENCE [LARGE SCALE GENOMIC DNA]</scope>
    <source>
        <strain evidence="2">ATCC 49424 / DSM 5305 / JCM 21570 / NBRC 103401 / IFAM 1448</strain>
    </source>
</reference>
<dbReference type="KEGG" id="pbs:Plabr_0111"/>
<gene>
    <name evidence="1" type="ordered locus">Plabr_0111</name>
</gene>
<dbReference type="HOGENOM" id="CLU_244280_0_0_0"/>
<dbReference type="Proteomes" id="UP000006860">
    <property type="component" value="Chromosome"/>
</dbReference>
<dbReference type="EMBL" id="CP002546">
    <property type="protein sequence ID" value="ADY57741.1"/>
    <property type="molecule type" value="Genomic_DNA"/>
</dbReference>
<evidence type="ECO:0008006" key="3">
    <source>
        <dbReference type="Google" id="ProtNLM"/>
    </source>
</evidence>
<evidence type="ECO:0000313" key="1">
    <source>
        <dbReference type="EMBL" id="ADY57741.1"/>
    </source>
</evidence>
<evidence type="ECO:0000313" key="2">
    <source>
        <dbReference type="Proteomes" id="UP000006860"/>
    </source>
</evidence>
<protein>
    <recommendedName>
        <fullName evidence="3">Inverse autotransporter beta-domain domain-containing protein</fullName>
    </recommendedName>
</protein>
<keyword evidence="2" id="KW-1185">Reference proteome</keyword>
<proteinExistence type="predicted"/>
<name>F0SMH9_RUBBR</name>